<dbReference type="SUPFAM" id="SSF53756">
    <property type="entry name" value="UDP-Glycosyltransferase/glycogen phosphorylase"/>
    <property type="match status" value="1"/>
</dbReference>
<sequence>MLEKKRVLIISGEAWRDESNGGNVLTNLFTPLMDEFEFAQIYTNPQMPNNSVCKRYYHISEAEVIKSFLTRKPFGNRLELLTYNTDIKSQEKNISLEVSALTKLKRLNFAIFHTIQDVIWRLSKWKTPELEQFIREYNPDIIFAPMYYSLFIHRIDRYVAKLTGKKVISYVSDDHLTYRQFSLSPIYWFNRFMLRRNVIKTAKYYSLLYTMTNEQKEEYEDVLKIPMKVLKKTGDFTVKPLPRINLNEPLVITYGGNLISNRQKTLGALASAIQKINKDSVKIILNIYTQSYVDDKTKSLLHDGRSSFLNGKITMPELHEKYKESDILLHVESFDLKPRLETRLSFSTKIIDLLNAYRCVMAICWKESSPYLYLKSENAAICISDIDLLQQELEYLLINRQTLQEYAEKAWDCGVRNHQKDIVIKDLKDDFNNILSKI</sequence>
<evidence type="ECO:0000313" key="2">
    <source>
        <dbReference type="Proteomes" id="UP000324513"/>
    </source>
</evidence>
<accession>A0ABY3NDT5</accession>
<dbReference type="Proteomes" id="UP000324513">
    <property type="component" value="Unassembled WGS sequence"/>
</dbReference>
<protein>
    <recommendedName>
        <fullName evidence="3">Glycosyltransferase family 1 protein</fullName>
    </recommendedName>
</protein>
<reference evidence="1 2" key="1">
    <citation type="submission" date="2019-07" db="EMBL/GenBank/DDBJ databases">
        <title>Genomic Encyclopedia of Archaeal and Bacterial Type Strains, Phase II (KMG-II): from individual species to whole genera.</title>
        <authorList>
            <person name="Goeker M."/>
        </authorList>
    </citation>
    <scope>NUCLEOTIDE SEQUENCE [LARGE SCALE GENOMIC DNA]</scope>
    <source>
        <strain evidence="1 2">DSM 14571</strain>
    </source>
</reference>
<comment type="caution">
    <text evidence="1">The sequence shown here is derived from an EMBL/GenBank/DDBJ whole genome shotgun (WGS) entry which is preliminary data.</text>
</comment>
<evidence type="ECO:0000313" key="1">
    <source>
        <dbReference type="EMBL" id="TYO89746.1"/>
    </source>
</evidence>
<dbReference type="RefSeq" id="WP_065081875.1">
    <property type="nucleotide sequence ID" value="NZ_FLSS01000006.1"/>
</dbReference>
<organism evidence="1 2">
    <name type="scientific">Elizabethkingia miricola</name>
    <name type="common">Chryseobacterium miricola</name>
    <dbReference type="NCBI Taxonomy" id="172045"/>
    <lineage>
        <taxon>Bacteria</taxon>
        <taxon>Pseudomonadati</taxon>
        <taxon>Bacteroidota</taxon>
        <taxon>Flavobacteriia</taxon>
        <taxon>Flavobacteriales</taxon>
        <taxon>Weeksellaceae</taxon>
        <taxon>Elizabethkingia</taxon>
    </lineage>
</organism>
<dbReference type="EMBL" id="VNHK01000009">
    <property type="protein sequence ID" value="TYO89746.1"/>
    <property type="molecule type" value="Genomic_DNA"/>
</dbReference>
<name>A0ABY3NDT5_ELIMR</name>
<proteinExistence type="predicted"/>
<keyword evidence="2" id="KW-1185">Reference proteome</keyword>
<gene>
    <name evidence="1" type="ORF">LX74_02738</name>
</gene>
<evidence type="ECO:0008006" key="3">
    <source>
        <dbReference type="Google" id="ProtNLM"/>
    </source>
</evidence>